<organism evidence="2 3">
    <name type="scientific">Pseudonocardia alni</name>
    <name type="common">Amycolata alni</name>
    <dbReference type="NCBI Taxonomy" id="33907"/>
    <lineage>
        <taxon>Bacteria</taxon>
        <taxon>Bacillati</taxon>
        <taxon>Actinomycetota</taxon>
        <taxon>Actinomycetes</taxon>
        <taxon>Pseudonocardiales</taxon>
        <taxon>Pseudonocardiaceae</taxon>
        <taxon>Pseudonocardia</taxon>
    </lineage>
</organism>
<proteinExistence type="predicted"/>
<evidence type="ECO:0000313" key="2">
    <source>
        <dbReference type="EMBL" id="PKB41233.1"/>
    </source>
</evidence>
<reference evidence="2 3" key="1">
    <citation type="submission" date="2017-11" db="EMBL/GenBank/DDBJ databases">
        <title>Sequencing the genomes of 1000 actinobacteria strains.</title>
        <authorList>
            <person name="Klenk H.-P."/>
        </authorList>
    </citation>
    <scope>NUCLEOTIDE SEQUENCE [LARGE SCALE GENOMIC DNA]</scope>
    <source>
        <strain evidence="2 3">DSM 44104</strain>
    </source>
</reference>
<dbReference type="AlphaFoldDB" id="A0AA44UUR6"/>
<feature type="region of interest" description="Disordered" evidence="1">
    <location>
        <begin position="67"/>
        <end position="92"/>
    </location>
</feature>
<protein>
    <submittedName>
        <fullName evidence="2">Uncharacterized protein</fullName>
    </submittedName>
</protein>
<sequence>MSNYRSLLTCKAPLCSSGKRGFADGAAADRELMRVRRLRRADPTAGRKPGRVERAIYRCAACGWWHLTASGPRSRGPRGRTDRARSPRGRRR</sequence>
<evidence type="ECO:0000313" key="3">
    <source>
        <dbReference type="Proteomes" id="UP000232453"/>
    </source>
</evidence>
<comment type="caution">
    <text evidence="2">The sequence shown here is derived from an EMBL/GenBank/DDBJ whole genome shotgun (WGS) entry which is preliminary data.</text>
</comment>
<accession>A0AA44UUR6</accession>
<dbReference type="EMBL" id="PHUJ01000002">
    <property type="protein sequence ID" value="PKB41233.1"/>
    <property type="molecule type" value="Genomic_DNA"/>
</dbReference>
<gene>
    <name evidence="2" type="ORF">ATL51_0195</name>
</gene>
<dbReference type="Proteomes" id="UP000232453">
    <property type="component" value="Unassembled WGS sequence"/>
</dbReference>
<evidence type="ECO:0000256" key="1">
    <source>
        <dbReference type="SAM" id="MobiDB-lite"/>
    </source>
</evidence>
<name>A0AA44UUR6_PSEA5</name>